<proteinExistence type="predicted"/>
<feature type="coiled-coil region" evidence="1">
    <location>
        <begin position="199"/>
        <end position="233"/>
    </location>
</feature>
<dbReference type="RefSeq" id="WP_284392933.1">
    <property type="nucleotide sequence ID" value="NZ_BSNG01000002.1"/>
</dbReference>
<evidence type="ECO:0000313" key="3">
    <source>
        <dbReference type="EMBL" id="GLQ11485.1"/>
    </source>
</evidence>
<keyword evidence="4" id="KW-1185">Reference proteome</keyword>
<sequence>MADPKGNDPKATQDKPAANPAAAKPEPVKSAAVKPPVLDLTAREAGAGAKKPEPADKPASDSPREAPKSAQAAGAVPQQAGAGSAIIPAIAGGVLGLAAAYGLAWAGLWPSTPAPAPTPDPRLSQFASAIPELETVTGTTQSELATLTRRVAGLESNRPATPAGEPIDLAPIETELAALSQRLDTLASTPQASGDAVGVESLRTELAGLVTRLDELGARLGSAEANLRNLDGTVSQTSAALASQPTDIGAVLQLPLILSGFETAFATGRPYETELAALRAAVPNAAIPTAIANAATSGLPRPDIIAQRFADVLPAILAGRPADPGAGWQDGAVDWFRSAIALRPTGEIEGNTPDAIASRLEGAIARRDFAAAKTLFESLPAPMLSAAGDVPALVATQAEAAGFLEQLRAQALAGGARP</sequence>
<reference evidence="3" key="2">
    <citation type="submission" date="2023-01" db="EMBL/GenBank/DDBJ databases">
        <title>Draft genome sequence of Devosia yakushimensis strain NBRC 103855.</title>
        <authorList>
            <person name="Sun Q."/>
            <person name="Mori K."/>
        </authorList>
    </citation>
    <scope>NUCLEOTIDE SEQUENCE</scope>
    <source>
        <strain evidence="3">NBRC 103855</strain>
    </source>
</reference>
<evidence type="ECO:0008006" key="5">
    <source>
        <dbReference type="Google" id="ProtNLM"/>
    </source>
</evidence>
<organism evidence="3 4">
    <name type="scientific">Devosia yakushimensis</name>
    <dbReference type="NCBI Taxonomy" id="470028"/>
    <lineage>
        <taxon>Bacteria</taxon>
        <taxon>Pseudomonadati</taxon>
        <taxon>Pseudomonadota</taxon>
        <taxon>Alphaproteobacteria</taxon>
        <taxon>Hyphomicrobiales</taxon>
        <taxon>Devosiaceae</taxon>
        <taxon>Devosia</taxon>
    </lineage>
</organism>
<gene>
    <name evidence="3" type="ORF">GCM10007913_34170</name>
</gene>
<protein>
    <recommendedName>
        <fullName evidence="5">Inner membrane protein</fullName>
    </recommendedName>
</protein>
<accession>A0ABQ5UJX8</accession>
<dbReference type="EMBL" id="BSNG01000002">
    <property type="protein sequence ID" value="GLQ11485.1"/>
    <property type="molecule type" value="Genomic_DNA"/>
</dbReference>
<comment type="caution">
    <text evidence="3">The sequence shown here is derived from an EMBL/GenBank/DDBJ whole genome shotgun (WGS) entry which is preliminary data.</text>
</comment>
<name>A0ABQ5UJX8_9HYPH</name>
<evidence type="ECO:0000256" key="2">
    <source>
        <dbReference type="SAM" id="MobiDB-lite"/>
    </source>
</evidence>
<keyword evidence="1" id="KW-0175">Coiled coil</keyword>
<feature type="compositionally biased region" description="Basic and acidic residues" evidence="2">
    <location>
        <begin position="50"/>
        <end position="67"/>
    </location>
</feature>
<feature type="region of interest" description="Disordered" evidence="2">
    <location>
        <begin position="1"/>
        <end position="76"/>
    </location>
</feature>
<evidence type="ECO:0000256" key="1">
    <source>
        <dbReference type="SAM" id="Coils"/>
    </source>
</evidence>
<evidence type="ECO:0000313" key="4">
    <source>
        <dbReference type="Proteomes" id="UP001161406"/>
    </source>
</evidence>
<dbReference type="Gene3D" id="1.20.5.340">
    <property type="match status" value="1"/>
</dbReference>
<dbReference type="Proteomes" id="UP001161406">
    <property type="component" value="Unassembled WGS sequence"/>
</dbReference>
<reference evidence="3" key="1">
    <citation type="journal article" date="2014" name="Int. J. Syst. Evol. Microbiol.">
        <title>Complete genome of a new Firmicutes species belonging to the dominant human colonic microbiota ('Ruminococcus bicirculans') reveals two chromosomes and a selective capacity to utilize plant glucans.</title>
        <authorList>
            <consortium name="NISC Comparative Sequencing Program"/>
            <person name="Wegmann U."/>
            <person name="Louis P."/>
            <person name="Goesmann A."/>
            <person name="Henrissat B."/>
            <person name="Duncan S.H."/>
            <person name="Flint H.J."/>
        </authorList>
    </citation>
    <scope>NUCLEOTIDE SEQUENCE</scope>
    <source>
        <strain evidence="3">NBRC 103855</strain>
    </source>
</reference>
<feature type="compositionally biased region" description="Basic and acidic residues" evidence="2">
    <location>
        <begin position="1"/>
        <end position="13"/>
    </location>
</feature>
<feature type="compositionally biased region" description="Low complexity" evidence="2">
    <location>
        <begin position="15"/>
        <end position="29"/>
    </location>
</feature>